<dbReference type="Proteomes" id="UP000001646">
    <property type="component" value="Unplaced"/>
</dbReference>
<comment type="subcellular location">
    <subcellularLocation>
        <location evidence="8">Nucleus</location>
    </subcellularLocation>
</comment>
<dbReference type="AlphaFoldDB" id="R4G9F4"/>
<dbReference type="PANTHER" id="PTHR23226:SF371">
    <property type="entry name" value="ZINC FINGER PROTEIN 112-LIKE PROTEIN"/>
    <property type="match status" value="1"/>
</dbReference>
<evidence type="ECO:0000256" key="7">
    <source>
        <dbReference type="PROSITE-ProRule" id="PRU00042"/>
    </source>
</evidence>
<evidence type="ECO:0000313" key="14">
    <source>
        <dbReference type="Proteomes" id="UP000001646"/>
    </source>
</evidence>
<feature type="domain" description="C2H2-type" evidence="10">
    <location>
        <begin position="105"/>
        <end position="132"/>
    </location>
</feature>
<proteinExistence type="predicted"/>
<evidence type="ECO:0000256" key="9">
    <source>
        <dbReference type="SAM" id="MobiDB-lite"/>
    </source>
</evidence>
<dbReference type="SMART" id="SM00355">
    <property type="entry name" value="ZnF_C2H2"/>
    <property type="match status" value="6"/>
</dbReference>
<accession>R4G9F4</accession>
<dbReference type="InterPro" id="IPR009057">
    <property type="entry name" value="Homeodomain-like_sf"/>
</dbReference>
<dbReference type="Bgee" id="ENSACAG00000029453">
    <property type="expression patterns" value="Expressed in dewlap and 13 other cell types or tissues"/>
</dbReference>
<evidence type="ECO:0000256" key="1">
    <source>
        <dbReference type="ARBA" id="ARBA00022723"/>
    </source>
</evidence>
<organism evidence="13 14">
    <name type="scientific">Anolis carolinensis</name>
    <name type="common">Green anole</name>
    <name type="synonym">American chameleon</name>
    <dbReference type="NCBI Taxonomy" id="28377"/>
    <lineage>
        <taxon>Eukaryota</taxon>
        <taxon>Metazoa</taxon>
        <taxon>Chordata</taxon>
        <taxon>Craniata</taxon>
        <taxon>Vertebrata</taxon>
        <taxon>Euteleostomi</taxon>
        <taxon>Lepidosauria</taxon>
        <taxon>Squamata</taxon>
        <taxon>Bifurcata</taxon>
        <taxon>Unidentata</taxon>
        <taxon>Episquamata</taxon>
        <taxon>Toxicofera</taxon>
        <taxon>Iguania</taxon>
        <taxon>Dactyloidae</taxon>
        <taxon>Anolis</taxon>
    </lineage>
</organism>
<evidence type="ECO:0000256" key="2">
    <source>
        <dbReference type="ARBA" id="ARBA00022737"/>
    </source>
</evidence>
<feature type="domain" description="HTH CENPB-type" evidence="12">
    <location>
        <begin position="440"/>
        <end position="518"/>
    </location>
</feature>
<keyword evidence="4" id="KW-0862">Zinc</keyword>
<dbReference type="PROSITE" id="PS51253">
    <property type="entry name" value="HTH_CENPB"/>
    <property type="match status" value="1"/>
</dbReference>
<feature type="region of interest" description="Disordered" evidence="9">
    <location>
        <begin position="1"/>
        <end position="26"/>
    </location>
</feature>
<feature type="domain" description="C2H2-type" evidence="10">
    <location>
        <begin position="217"/>
        <end position="244"/>
    </location>
</feature>
<evidence type="ECO:0000256" key="4">
    <source>
        <dbReference type="ARBA" id="ARBA00022833"/>
    </source>
</evidence>
<feature type="domain" description="C2H2-type" evidence="10">
    <location>
        <begin position="189"/>
        <end position="216"/>
    </location>
</feature>
<dbReference type="GO" id="GO:0006357">
    <property type="term" value="P:regulation of transcription by RNA polymerase II"/>
    <property type="evidence" value="ECO:0000318"/>
    <property type="project" value="GO_Central"/>
</dbReference>
<sequence length="539" mass="61760">MRKNKSKDEQERPQSTSEQTGMQKCGFPESVGSHKISLLEECCTGRENNIFLCWAENLTGISSAGVPTGEHETKELFQDSECGETFKWRVDAVVHQRADTEGKYFLCPGCGRSFCQCQSLTEHQINHEGDKPYECSDCGKSFIPDNRLTTCKTPNMGENLYKCLECERSSRECNMLIEQERTHVREEPYQYNECEKSFRESDMLIERERTHVREEPYQYNECEKSFRESDMLIEREQTHVREEPYQYNECEKSFRESDMLIERERMHIREEPYQYNECEKSFRESCKLAVDTRTQSGEAPYKFMGKSFIQADGLAVHPRINSGENLYKCFECGSGNILPNHQRTHTGEKLYKCLQCGNILTEAGMAGNIPSLATPGMSKKRRSISLATKMEIIQRVEAGERKSRVAQSLGLAQSTLKTILNQSDKIKSSVQNCSAVTVGILTRTRHSVIEKMERLLSIWVEEMRQHRVPVSQLAIQHKALSLFHQLKAQGHGGATETFVASRGWFHKFKKRARIHSVRFISEGPSTDVQTANSSPDSNV</sequence>
<reference evidence="13" key="3">
    <citation type="submission" date="2025-09" db="UniProtKB">
        <authorList>
            <consortium name="Ensembl"/>
        </authorList>
    </citation>
    <scope>IDENTIFICATION</scope>
</reference>
<feature type="DNA-binding region" description="H-T-H motif" evidence="8">
    <location>
        <begin position="402"/>
        <end position="422"/>
    </location>
</feature>
<evidence type="ECO:0000259" key="12">
    <source>
        <dbReference type="PROSITE" id="PS51253"/>
    </source>
</evidence>
<dbReference type="Gene3D" id="3.30.160.60">
    <property type="entry name" value="Classic Zinc Finger"/>
    <property type="match status" value="6"/>
</dbReference>
<dbReference type="InterPro" id="IPR006600">
    <property type="entry name" value="HTH_CenpB_DNA-bd_dom"/>
</dbReference>
<dbReference type="GO" id="GO:0005634">
    <property type="term" value="C:nucleus"/>
    <property type="evidence" value="ECO:0007669"/>
    <property type="project" value="UniProtKB-SubCell"/>
</dbReference>
<dbReference type="eggNOG" id="KOG1721">
    <property type="taxonomic scope" value="Eukaryota"/>
</dbReference>
<protein>
    <submittedName>
        <fullName evidence="13">Uncharacterized protein</fullName>
    </submittedName>
</protein>
<dbReference type="SMART" id="SM00674">
    <property type="entry name" value="CENPB"/>
    <property type="match status" value="1"/>
</dbReference>
<feature type="compositionally biased region" description="Polar residues" evidence="9">
    <location>
        <begin position="13"/>
        <end position="22"/>
    </location>
</feature>
<dbReference type="Gene3D" id="3.30.40.10">
    <property type="entry name" value="Zinc/RING finger domain, C3HC4 (zinc finger)"/>
    <property type="match status" value="1"/>
</dbReference>
<evidence type="ECO:0000259" key="10">
    <source>
        <dbReference type="PROSITE" id="PS50157"/>
    </source>
</evidence>
<dbReference type="GO" id="GO:0000981">
    <property type="term" value="F:DNA-binding transcription factor activity, RNA polymerase II-specific"/>
    <property type="evidence" value="ECO:0000318"/>
    <property type="project" value="GO_Central"/>
</dbReference>
<feature type="domain" description="C2H2-type" evidence="10">
    <location>
        <begin position="161"/>
        <end position="188"/>
    </location>
</feature>
<dbReference type="HOGENOM" id="CLU_357500_0_0_1"/>
<dbReference type="PROSITE" id="PS00028">
    <property type="entry name" value="ZINC_FINGER_C2H2_1"/>
    <property type="match status" value="1"/>
</dbReference>
<feature type="domain" description="C2H2-type" evidence="10">
    <location>
        <begin position="245"/>
        <end position="272"/>
    </location>
</feature>
<keyword evidence="1" id="KW-0479">Metal-binding</keyword>
<evidence type="ECO:0000256" key="8">
    <source>
        <dbReference type="PROSITE-ProRule" id="PRU00320"/>
    </source>
</evidence>
<dbReference type="InParanoid" id="R4G9F4"/>
<name>R4G9F4_ANOCA</name>
<dbReference type="eggNOG" id="KOG3105">
    <property type="taxonomic scope" value="Eukaryota"/>
</dbReference>
<dbReference type="Pfam" id="PF04218">
    <property type="entry name" value="CENP-B_N"/>
    <property type="match status" value="1"/>
</dbReference>
<dbReference type="PROSITE" id="PS50157">
    <property type="entry name" value="ZINC_FINGER_C2H2_2"/>
    <property type="match status" value="6"/>
</dbReference>
<dbReference type="InterPro" id="IPR013083">
    <property type="entry name" value="Znf_RING/FYVE/PHD"/>
</dbReference>
<keyword evidence="2" id="KW-0677">Repeat</keyword>
<reference evidence="13" key="1">
    <citation type="submission" date="2009-12" db="EMBL/GenBank/DDBJ databases">
        <title>The Genome Sequence of Anolis carolinensis (Green Anole Lizard).</title>
        <authorList>
            <consortium name="The Genome Sequencing Platform"/>
            <person name="Di Palma F."/>
            <person name="Alfoldi J."/>
            <person name="Heiman D."/>
            <person name="Young S."/>
            <person name="Grabherr M."/>
            <person name="Johnson J."/>
            <person name="Lander E.S."/>
            <person name="Lindblad-Toh K."/>
        </authorList>
    </citation>
    <scope>NUCLEOTIDE SEQUENCE [LARGE SCALE GENOMIC DNA]</scope>
    <source>
        <strain evidence="13">JBL SC #1</strain>
    </source>
</reference>
<dbReference type="FunFam" id="1.10.10.60:FF:000708">
    <property type="entry name" value="Uncharacterized protein"/>
    <property type="match status" value="1"/>
</dbReference>
<dbReference type="Pfam" id="PF00096">
    <property type="entry name" value="zf-C2H2"/>
    <property type="match status" value="1"/>
</dbReference>
<dbReference type="GO" id="GO:0000978">
    <property type="term" value="F:RNA polymerase II cis-regulatory region sequence-specific DNA binding"/>
    <property type="evidence" value="ECO:0000318"/>
    <property type="project" value="GO_Central"/>
</dbReference>
<dbReference type="InterPro" id="IPR013087">
    <property type="entry name" value="Znf_C2H2_type"/>
</dbReference>
<dbReference type="Pfam" id="PF03221">
    <property type="entry name" value="HTH_Tnp_Tc5"/>
    <property type="match status" value="1"/>
</dbReference>
<dbReference type="InterPro" id="IPR007889">
    <property type="entry name" value="HTH_Psq"/>
</dbReference>
<keyword evidence="6 8" id="KW-0539">Nucleus</keyword>
<feature type="domain" description="HTH psq-type" evidence="11">
    <location>
        <begin position="375"/>
        <end position="426"/>
    </location>
</feature>
<evidence type="ECO:0000259" key="11">
    <source>
        <dbReference type="PROSITE" id="PS50960"/>
    </source>
</evidence>
<dbReference type="GeneTree" id="ENSGT01150000286944"/>
<evidence type="ECO:0000256" key="6">
    <source>
        <dbReference type="ARBA" id="ARBA00023242"/>
    </source>
</evidence>
<dbReference type="FunFam" id="3.30.160.60:FF:003685">
    <property type="match status" value="2"/>
</dbReference>
<dbReference type="SUPFAM" id="SSF57667">
    <property type="entry name" value="beta-beta-alpha zinc fingers"/>
    <property type="match status" value="5"/>
</dbReference>
<dbReference type="GO" id="GO:0008270">
    <property type="term" value="F:zinc ion binding"/>
    <property type="evidence" value="ECO:0007669"/>
    <property type="project" value="UniProtKB-KW"/>
</dbReference>
<dbReference type="InterPro" id="IPR036236">
    <property type="entry name" value="Znf_C2H2_sf"/>
</dbReference>
<evidence type="ECO:0000256" key="3">
    <source>
        <dbReference type="ARBA" id="ARBA00022771"/>
    </source>
</evidence>
<feature type="domain" description="C2H2-type" evidence="10">
    <location>
        <begin position="133"/>
        <end position="160"/>
    </location>
</feature>
<dbReference type="SUPFAM" id="SSF46689">
    <property type="entry name" value="Homeodomain-like"/>
    <property type="match status" value="2"/>
</dbReference>
<evidence type="ECO:0000256" key="5">
    <source>
        <dbReference type="ARBA" id="ARBA00023125"/>
    </source>
</evidence>
<evidence type="ECO:0000313" key="13">
    <source>
        <dbReference type="Ensembl" id="ENSACAP00000021850.2"/>
    </source>
</evidence>
<keyword evidence="5 8" id="KW-0238">DNA-binding</keyword>
<dbReference type="PROSITE" id="PS50960">
    <property type="entry name" value="HTH_PSQ"/>
    <property type="match status" value="1"/>
</dbReference>
<dbReference type="Gene3D" id="1.10.10.60">
    <property type="entry name" value="Homeodomain-like"/>
    <property type="match status" value="2"/>
</dbReference>
<keyword evidence="3 7" id="KW-0863">Zinc-finger</keyword>
<keyword evidence="14" id="KW-1185">Reference proteome</keyword>
<reference evidence="13" key="2">
    <citation type="submission" date="2025-08" db="UniProtKB">
        <authorList>
            <consortium name="Ensembl"/>
        </authorList>
    </citation>
    <scope>IDENTIFICATION</scope>
</reference>
<dbReference type="PANTHER" id="PTHR23226">
    <property type="entry name" value="ZINC FINGER AND SCAN DOMAIN-CONTAINING"/>
    <property type="match status" value="1"/>
</dbReference>
<feature type="compositionally biased region" description="Basic and acidic residues" evidence="9">
    <location>
        <begin position="1"/>
        <end position="12"/>
    </location>
</feature>
<dbReference type="Ensembl" id="ENSACAT00000029268.2">
    <property type="protein sequence ID" value="ENSACAP00000021850.2"/>
    <property type="gene ID" value="ENSACAG00000029453.2"/>
</dbReference>